<gene>
    <name evidence="1" type="ORF">K3G42_013534</name>
</gene>
<organism evidence="1 2">
    <name type="scientific">Sphaerodactylus townsendi</name>
    <dbReference type="NCBI Taxonomy" id="933632"/>
    <lineage>
        <taxon>Eukaryota</taxon>
        <taxon>Metazoa</taxon>
        <taxon>Chordata</taxon>
        <taxon>Craniata</taxon>
        <taxon>Vertebrata</taxon>
        <taxon>Euteleostomi</taxon>
        <taxon>Lepidosauria</taxon>
        <taxon>Squamata</taxon>
        <taxon>Bifurcata</taxon>
        <taxon>Gekkota</taxon>
        <taxon>Sphaerodactylidae</taxon>
        <taxon>Sphaerodactylus</taxon>
    </lineage>
</organism>
<evidence type="ECO:0000313" key="2">
    <source>
        <dbReference type="Proteomes" id="UP000827872"/>
    </source>
</evidence>
<proteinExistence type="predicted"/>
<dbReference type="EMBL" id="CM037627">
    <property type="protein sequence ID" value="KAH7989718.1"/>
    <property type="molecule type" value="Genomic_DNA"/>
</dbReference>
<protein>
    <submittedName>
        <fullName evidence="1">Uncharacterized protein</fullName>
    </submittedName>
</protein>
<sequence>MTAGSVLAPQVIPLRIPTAGKAKHEIDTNTFVEIKSDTPDVVIYYTIDGSKPELFKRVGYNDYNTFKYKGPILLPDGKITVKALAVTKDCRESAVVTKVFMVNFVTPNADISDGDNDKNLSKTFSGQEIENGLFDSRREKKNMNREPQPSWNGIAQEFQGASKEKRSGPSLSIGQHLLNLSTSRNKEEANPATLISESQFADSAVSSRSLTRTQALRIQREKDSFKCAQCLAPHSLDPFARFCQECGSLIPPVPGYSLPSPKDAQMGLCVECQTMVPLNTPTCIVCEAPTSPQSQSPANICLKGRVVCSACGSGNPVHVTHCVICENQLPEAHTLVFSTEVPPLLPGHLRKPTSCSKCGRVNDHDAQFCGWCGLKVSSPPFYLTCFKCGASNRTGARFCGTCGVHLEPLYGTSWKDNILLSAGDGFVVSENNHLVNWQQHTFPFPTSKPDALGRKEQGTQTVGLFFPSGKFLEKRECELVSQKEKQHRMSDRKPLLTAVSPGRGYWRKQLDHVCEHLRSYAQNNIEFRTLIGEPQMGKGILTYKTTSYDYHGLSSRKGSANGFDERKATLANEESRRILSPREKSQRMTRIWKYLDKEGRLSNESRQLLQEVDAKGEGRPSLVAQLIDEGADPNCTNDHDQVALTLAVLNKHHEVIPVLVQKGADIDHRSGPLNNTALHEAVLLGLEGLDCTEALLGCNANIKMKNAKGLSAYDLALKSNSDKIVSLFASKLGQGILDTVT</sequence>
<evidence type="ECO:0000313" key="1">
    <source>
        <dbReference type="EMBL" id="KAH7989718.1"/>
    </source>
</evidence>
<reference evidence="1" key="1">
    <citation type="submission" date="2021-08" db="EMBL/GenBank/DDBJ databases">
        <title>The first chromosome-level gecko genome reveals the dynamic sex chromosomes of Neotropical dwarf geckos (Sphaerodactylidae: Sphaerodactylus).</title>
        <authorList>
            <person name="Pinto B.J."/>
            <person name="Keating S.E."/>
            <person name="Gamble T."/>
        </authorList>
    </citation>
    <scope>NUCLEOTIDE SEQUENCE</scope>
    <source>
        <strain evidence="1">TG3544</strain>
    </source>
</reference>
<dbReference type="Proteomes" id="UP000827872">
    <property type="component" value="Linkage Group LG14"/>
</dbReference>
<accession>A0ACB8EBH4</accession>
<keyword evidence="2" id="KW-1185">Reference proteome</keyword>
<name>A0ACB8EBH4_9SAUR</name>
<comment type="caution">
    <text evidence="1">The sequence shown here is derived from an EMBL/GenBank/DDBJ whole genome shotgun (WGS) entry which is preliminary data.</text>
</comment>